<accession>A0A917AYD4</accession>
<evidence type="ECO:0000259" key="2">
    <source>
        <dbReference type="PROSITE" id="PS50943"/>
    </source>
</evidence>
<dbReference type="Gene3D" id="3.10.350.10">
    <property type="entry name" value="LysM domain"/>
    <property type="match status" value="1"/>
</dbReference>
<feature type="domain" description="HTH cro/C1-type" evidence="2">
    <location>
        <begin position="10"/>
        <end position="26"/>
    </location>
</feature>
<organism evidence="4 5">
    <name type="scientific">Halobacillus andaensis</name>
    <dbReference type="NCBI Taxonomy" id="1176239"/>
    <lineage>
        <taxon>Bacteria</taxon>
        <taxon>Bacillati</taxon>
        <taxon>Bacillota</taxon>
        <taxon>Bacilli</taxon>
        <taxon>Bacillales</taxon>
        <taxon>Bacillaceae</taxon>
        <taxon>Halobacillus</taxon>
    </lineage>
</organism>
<feature type="compositionally biased region" description="Polar residues" evidence="1">
    <location>
        <begin position="315"/>
        <end position="328"/>
    </location>
</feature>
<feature type="region of interest" description="Disordered" evidence="1">
    <location>
        <begin position="314"/>
        <end position="338"/>
    </location>
</feature>
<evidence type="ECO:0000259" key="3">
    <source>
        <dbReference type="PROSITE" id="PS51782"/>
    </source>
</evidence>
<dbReference type="PANTHER" id="PTHR33734">
    <property type="entry name" value="LYSM DOMAIN-CONTAINING GPI-ANCHORED PROTEIN 2"/>
    <property type="match status" value="1"/>
</dbReference>
<protein>
    <recommendedName>
        <fullName evidence="6">Morphogenetic protein associated with SpoVID</fullName>
    </recommendedName>
</protein>
<dbReference type="SUPFAM" id="SSF54106">
    <property type="entry name" value="LysM domain"/>
    <property type="match status" value="1"/>
</dbReference>
<feature type="compositionally biased region" description="Basic and acidic residues" evidence="1">
    <location>
        <begin position="55"/>
        <end position="85"/>
    </location>
</feature>
<dbReference type="InterPro" id="IPR036779">
    <property type="entry name" value="LysM_dom_sf"/>
</dbReference>
<feature type="compositionally biased region" description="Acidic residues" evidence="1">
    <location>
        <begin position="329"/>
        <end position="338"/>
    </location>
</feature>
<dbReference type="InterPro" id="IPR014248">
    <property type="entry name" value="Spore_coat_assembly_SafA"/>
</dbReference>
<dbReference type="EMBL" id="BMEL01000001">
    <property type="protein sequence ID" value="GGF06925.1"/>
    <property type="molecule type" value="Genomic_DNA"/>
</dbReference>
<proteinExistence type="predicted"/>
<gene>
    <name evidence="4" type="ORF">GCM10010954_01730</name>
</gene>
<dbReference type="AlphaFoldDB" id="A0A917AYD4"/>
<reference evidence="4" key="2">
    <citation type="submission" date="2020-09" db="EMBL/GenBank/DDBJ databases">
        <authorList>
            <person name="Sun Q."/>
            <person name="Zhou Y."/>
        </authorList>
    </citation>
    <scope>NUCLEOTIDE SEQUENCE</scope>
    <source>
        <strain evidence="4">CGMCC 1.12153</strain>
    </source>
</reference>
<comment type="caution">
    <text evidence="4">The sequence shown here is derived from an EMBL/GenBank/DDBJ whole genome shotgun (WGS) entry which is preliminary data.</text>
</comment>
<evidence type="ECO:0000313" key="5">
    <source>
        <dbReference type="Proteomes" id="UP000660110"/>
    </source>
</evidence>
<dbReference type="PROSITE" id="PS50943">
    <property type="entry name" value="HTH_CROC1"/>
    <property type="match status" value="1"/>
</dbReference>
<keyword evidence="5" id="KW-1185">Reference proteome</keyword>
<evidence type="ECO:0000313" key="4">
    <source>
        <dbReference type="EMBL" id="GGF06925.1"/>
    </source>
</evidence>
<dbReference type="SMART" id="SM00257">
    <property type="entry name" value="LysM"/>
    <property type="match status" value="1"/>
</dbReference>
<feature type="domain" description="LysM" evidence="3">
    <location>
        <begin position="2"/>
        <end position="47"/>
    </location>
</feature>
<dbReference type="PROSITE" id="PS51782">
    <property type="entry name" value="LYSM"/>
    <property type="match status" value="1"/>
</dbReference>
<name>A0A917AYD4_HALAA</name>
<dbReference type="GO" id="GO:0008932">
    <property type="term" value="F:lytic endotransglycosylase activity"/>
    <property type="evidence" value="ECO:0007669"/>
    <property type="project" value="TreeGrafter"/>
</dbReference>
<dbReference type="CDD" id="cd00118">
    <property type="entry name" value="LysM"/>
    <property type="match status" value="1"/>
</dbReference>
<dbReference type="InterPro" id="IPR001387">
    <property type="entry name" value="Cro/C1-type_HTH"/>
</dbReference>
<feature type="region of interest" description="Disordered" evidence="1">
    <location>
        <begin position="46"/>
        <end position="100"/>
    </location>
</feature>
<dbReference type="Proteomes" id="UP000660110">
    <property type="component" value="Unassembled WGS sequence"/>
</dbReference>
<evidence type="ECO:0000256" key="1">
    <source>
        <dbReference type="SAM" id="MobiDB-lite"/>
    </source>
</evidence>
<dbReference type="Pfam" id="PF01476">
    <property type="entry name" value="LysM"/>
    <property type="match status" value="1"/>
</dbReference>
<reference evidence="4" key="1">
    <citation type="journal article" date="2014" name="Int. J. Syst. Evol. Microbiol.">
        <title>Complete genome sequence of Corynebacterium casei LMG S-19264T (=DSM 44701T), isolated from a smear-ripened cheese.</title>
        <authorList>
            <consortium name="US DOE Joint Genome Institute (JGI-PGF)"/>
            <person name="Walter F."/>
            <person name="Albersmeier A."/>
            <person name="Kalinowski J."/>
            <person name="Ruckert C."/>
        </authorList>
    </citation>
    <scope>NUCLEOTIDE SEQUENCE</scope>
    <source>
        <strain evidence="4">CGMCC 1.12153</strain>
    </source>
</reference>
<evidence type="ECO:0008006" key="6">
    <source>
        <dbReference type="Google" id="ProtNLM"/>
    </source>
</evidence>
<sequence length="338" mass="39311">MRIHVVQKGDTLWKISKKYGVDFEELKSVNSQLSNPDMIMPGMKIKVPQGKKQVKKEAPKKEAPKKEMPMKEMPKKEMPKKEMPKPKPVPKPMPQIKEDEKMPKPAPIMEKPMMPIQMNMPIQMPMDQHMQNYYTTFHLPQMPMPEKEKPKGKVKGKAKEQVKAKQVKEAYEESAEFYQPKHENQPHAQALPYCPPMHMPYHPSPWDYFWCPPYPVMGMHHQPMNQPMHYPMPNHPMGNQPMPYVQGMQNEESSSEYMMGEGEGGCGCGAKKPMNEYMSFENQPNPQMMAPNMNGWYPHPMMNGNDQMRGFFAQPVQQPPLNNWQENEPWQDDDGDDT</sequence>
<dbReference type="InterPro" id="IPR018392">
    <property type="entry name" value="LysM"/>
</dbReference>
<dbReference type="NCBIfam" id="TIGR02899">
    <property type="entry name" value="spore_safA"/>
    <property type="match status" value="1"/>
</dbReference>
<dbReference type="RefSeq" id="WP_188375576.1">
    <property type="nucleotide sequence ID" value="NZ_BMEL01000001.1"/>
</dbReference>
<dbReference type="PANTHER" id="PTHR33734:SF34">
    <property type="entry name" value="SPOIVD-ASSOCIATED FACTOR A"/>
    <property type="match status" value="1"/>
</dbReference>